<sequence>MDFAEYYKSTSLYQRNKVLVNELSTPPPGAKDLYFTTQYSQSTWAQFISWLWKQWWTYWRSPDYNLVRYFFTLVSALMVGTIFWRVGTKRESTTDLTMIIGAMYAAVLFVGINNCSTVQPVSH</sequence>
<reference evidence="7" key="1">
    <citation type="submission" date="2019-09" db="EMBL/GenBank/DDBJ databases">
        <title>Draft genome information of white flower Hibiscus syriacus.</title>
        <authorList>
            <person name="Kim Y.-M."/>
        </authorList>
    </citation>
    <scope>NUCLEOTIDE SEQUENCE [LARGE SCALE GENOMIC DNA]</scope>
    <source>
        <strain evidence="7">YM2019G1</strain>
    </source>
</reference>
<keyword evidence="8" id="KW-1185">Reference proteome</keyword>
<evidence type="ECO:0000256" key="1">
    <source>
        <dbReference type="ARBA" id="ARBA00004141"/>
    </source>
</evidence>
<evidence type="ECO:0000256" key="5">
    <source>
        <dbReference type="SAM" id="Phobius"/>
    </source>
</evidence>
<comment type="caution">
    <text evidence="7">The sequence shown here is derived from an EMBL/GenBank/DDBJ whole genome shotgun (WGS) entry which is preliminary data.</text>
</comment>
<dbReference type="GO" id="GO:0140359">
    <property type="term" value="F:ABC-type transporter activity"/>
    <property type="evidence" value="ECO:0007669"/>
    <property type="project" value="InterPro"/>
</dbReference>
<keyword evidence="3 5" id="KW-1133">Transmembrane helix</keyword>
<keyword evidence="2 5" id="KW-0812">Transmembrane</keyword>
<protein>
    <recommendedName>
        <fullName evidence="6">ABC-2 type transporter transmembrane domain-containing protein</fullName>
    </recommendedName>
</protein>
<proteinExistence type="predicted"/>
<feature type="domain" description="ABC-2 type transporter transmembrane" evidence="6">
    <location>
        <begin position="46"/>
        <end position="121"/>
    </location>
</feature>
<organism evidence="7 8">
    <name type="scientific">Hibiscus syriacus</name>
    <name type="common">Rose of Sharon</name>
    <dbReference type="NCBI Taxonomy" id="106335"/>
    <lineage>
        <taxon>Eukaryota</taxon>
        <taxon>Viridiplantae</taxon>
        <taxon>Streptophyta</taxon>
        <taxon>Embryophyta</taxon>
        <taxon>Tracheophyta</taxon>
        <taxon>Spermatophyta</taxon>
        <taxon>Magnoliopsida</taxon>
        <taxon>eudicotyledons</taxon>
        <taxon>Gunneridae</taxon>
        <taxon>Pentapetalae</taxon>
        <taxon>rosids</taxon>
        <taxon>malvids</taxon>
        <taxon>Malvales</taxon>
        <taxon>Malvaceae</taxon>
        <taxon>Malvoideae</taxon>
        <taxon>Hibiscus</taxon>
    </lineage>
</organism>
<evidence type="ECO:0000256" key="3">
    <source>
        <dbReference type="ARBA" id="ARBA00022989"/>
    </source>
</evidence>
<evidence type="ECO:0000313" key="7">
    <source>
        <dbReference type="EMBL" id="KAE8688562.1"/>
    </source>
</evidence>
<dbReference type="InterPro" id="IPR013525">
    <property type="entry name" value="ABC2_TM"/>
</dbReference>
<evidence type="ECO:0000313" key="8">
    <source>
        <dbReference type="Proteomes" id="UP000436088"/>
    </source>
</evidence>
<feature type="transmembrane region" description="Helical" evidence="5">
    <location>
        <begin position="66"/>
        <end position="84"/>
    </location>
</feature>
<keyword evidence="4 5" id="KW-0472">Membrane</keyword>
<evidence type="ECO:0000259" key="6">
    <source>
        <dbReference type="Pfam" id="PF01061"/>
    </source>
</evidence>
<evidence type="ECO:0000256" key="2">
    <source>
        <dbReference type="ARBA" id="ARBA00022692"/>
    </source>
</evidence>
<dbReference type="EMBL" id="VEPZ02001185">
    <property type="protein sequence ID" value="KAE8688562.1"/>
    <property type="molecule type" value="Genomic_DNA"/>
</dbReference>
<accession>A0A6A2ZBZ4</accession>
<dbReference type="GO" id="GO:0016020">
    <property type="term" value="C:membrane"/>
    <property type="evidence" value="ECO:0007669"/>
    <property type="project" value="UniProtKB-SubCell"/>
</dbReference>
<dbReference type="Pfam" id="PF01061">
    <property type="entry name" value="ABC2_membrane"/>
    <property type="match status" value="1"/>
</dbReference>
<gene>
    <name evidence="7" type="ORF">F3Y22_tig00110963pilonHSYRG00063</name>
</gene>
<dbReference type="PANTHER" id="PTHR48040:SF53">
    <property type="entry name" value="ABC TRANSPORTER G FAMILY MEMBER 35-LIKE"/>
    <property type="match status" value="1"/>
</dbReference>
<comment type="subcellular location">
    <subcellularLocation>
        <location evidence="1">Membrane</location>
        <topology evidence="1">Multi-pass membrane protein</topology>
    </subcellularLocation>
</comment>
<dbReference type="AlphaFoldDB" id="A0A6A2ZBZ4"/>
<name>A0A6A2ZBZ4_HIBSY</name>
<dbReference type="PANTHER" id="PTHR48040">
    <property type="entry name" value="PLEIOTROPIC DRUG RESISTANCE PROTEIN 1-LIKE ISOFORM X1"/>
    <property type="match status" value="1"/>
</dbReference>
<evidence type="ECO:0000256" key="4">
    <source>
        <dbReference type="ARBA" id="ARBA00023136"/>
    </source>
</evidence>
<dbReference type="Proteomes" id="UP000436088">
    <property type="component" value="Unassembled WGS sequence"/>
</dbReference>
<feature type="transmembrane region" description="Helical" evidence="5">
    <location>
        <begin position="96"/>
        <end position="112"/>
    </location>
</feature>